<feature type="region of interest" description="Disordered" evidence="3">
    <location>
        <begin position="509"/>
        <end position="539"/>
    </location>
</feature>
<dbReference type="OrthoDB" id="1427555at2759"/>
<sequence length="743" mass="82674">MNKMEPNFILGNTLKLGLDALSGSRSIRSDPTFAKELNLLVNEANLRGNEREKKHTKAVQLFANSEIIKACNEWENILFDYPNDLMALKFAHTGYFYIGDTLAMKNSIARVVNKWDKERYQCFNFLHGMYAYGLEECGEYTEAEKQARIGLSLQKQDCWSTHAIAHCLEMNSDFKKGIKFLESTENDWAVSIALYFIFNKEILRQPLNIYDDKLAPKPSQKSLTMMDLVDTSSLLSRLKIEGIILGNERWERLIPFIEPHIGDQIFAFNDAHFSMVLSHLDEYDEKYKNLVYLHEQNIKNFVGEKLNLGDNAIIMRNFGEKLCEAINLFNKEKYEQSFDIFYSIKSQFNKLSGSHAQKDIFTQFLVYAGLKTQDKEKHKNAFLFIFLFTNKVYLTVSKQKEGGECFKEFVAILILFKERGKLKDFRPLLIFSTTISLFTFAFIAVIFPLLFTNLQQKNAYIIENSVLCKTELLSIQERITQKVGQNYKKRISREAKNIKYSATYSLSCSCQQGPPGPPGKQGKHGKDGKPGSEGFNGRNGVNGVYIKLQQTEEDFCQICPAPNPGPPGTPGVKGALGAVGTPGIPGLPGEAGIKGAPGSVGPPGLPGEIGVPGPIGDPGRLVFLAAAGPQGPDGNPGPRGPPGVAGFDGHQGEVGPIGLRGFQGERGIPGQPGLPGPRGPPGSLGKQGETKWITNKSKNKNIINTTTTSPTIKIYGSKTFKSANRRYFLFLIIFDHKINNIQY</sequence>
<organism evidence="5 6">
    <name type="scientific">Meloidogyne graminicola</name>
    <dbReference type="NCBI Taxonomy" id="189291"/>
    <lineage>
        <taxon>Eukaryota</taxon>
        <taxon>Metazoa</taxon>
        <taxon>Ecdysozoa</taxon>
        <taxon>Nematoda</taxon>
        <taxon>Chromadorea</taxon>
        <taxon>Rhabditida</taxon>
        <taxon>Tylenchina</taxon>
        <taxon>Tylenchomorpha</taxon>
        <taxon>Tylenchoidea</taxon>
        <taxon>Meloidogynidae</taxon>
        <taxon>Meloidogyninae</taxon>
        <taxon>Meloidogyne</taxon>
    </lineage>
</organism>
<dbReference type="Pfam" id="PF01391">
    <property type="entry name" value="Collagen"/>
    <property type="match status" value="2"/>
</dbReference>
<feature type="transmembrane region" description="Helical" evidence="4">
    <location>
        <begin position="428"/>
        <end position="451"/>
    </location>
</feature>
<accession>A0A8S9ZLL0</accession>
<keyword evidence="1" id="KW-0677">Repeat</keyword>
<evidence type="ECO:0000313" key="5">
    <source>
        <dbReference type="EMBL" id="KAF7634173.1"/>
    </source>
</evidence>
<dbReference type="PANTHER" id="PTHR16263:SF4">
    <property type="entry name" value="TETRATRICOPEPTIDE REPEAT PROTEIN 38"/>
    <property type="match status" value="1"/>
</dbReference>
<evidence type="ECO:0000256" key="3">
    <source>
        <dbReference type="SAM" id="MobiDB-lite"/>
    </source>
</evidence>
<dbReference type="Proteomes" id="UP000605970">
    <property type="component" value="Unassembled WGS sequence"/>
</dbReference>
<dbReference type="InterPro" id="IPR033891">
    <property type="entry name" value="TTC38"/>
</dbReference>
<protein>
    <recommendedName>
        <fullName evidence="7">Tetratricopeptide repeat protein 38</fullName>
    </recommendedName>
</protein>
<evidence type="ECO:0000256" key="4">
    <source>
        <dbReference type="SAM" id="Phobius"/>
    </source>
</evidence>
<gene>
    <name evidence="5" type="ORF">Mgra_00006471</name>
</gene>
<keyword evidence="4" id="KW-0812">Transmembrane</keyword>
<reference evidence="5" key="1">
    <citation type="journal article" date="2020" name="Ecol. Evol.">
        <title>Genome structure and content of the rice root-knot nematode (Meloidogyne graminicola).</title>
        <authorList>
            <person name="Phan N.T."/>
            <person name="Danchin E.G.J."/>
            <person name="Klopp C."/>
            <person name="Perfus-Barbeoch L."/>
            <person name="Kozlowski D.K."/>
            <person name="Koutsovoulos G.D."/>
            <person name="Lopez-Roques C."/>
            <person name="Bouchez O."/>
            <person name="Zahm M."/>
            <person name="Besnard G."/>
            <person name="Bellafiore S."/>
        </authorList>
    </citation>
    <scope>NUCLEOTIDE SEQUENCE</scope>
    <source>
        <strain evidence="5">VN-18</strain>
    </source>
</reference>
<dbReference type="InterPro" id="IPR008160">
    <property type="entry name" value="Collagen"/>
</dbReference>
<keyword evidence="4" id="KW-0472">Membrane</keyword>
<evidence type="ECO:0000256" key="2">
    <source>
        <dbReference type="ARBA" id="ARBA00022803"/>
    </source>
</evidence>
<comment type="caution">
    <text evidence="5">The sequence shown here is derived from an EMBL/GenBank/DDBJ whole genome shotgun (WGS) entry which is preliminary data.</text>
</comment>
<evidence type="ECO:0008006" key="7">
    <source>
        <dbReference type="Google" id="ProtNLM"/>
    </source>
</evidence>
<name>A0A8S9ZLL0_9BILA</name>
<dbReference type="EMBL" id="JABEBT010000063">
    <property type="protein sequence ID" value="KAF7634173.1"/>
    <property type="molecule type" value="Genomic_DNA"/>
</dbReference>
<keyword evidence="6" id="KW-1185">Reference proteome</keyword>
<proteinExistence type="predicted"/>
<dbReference type="CDD" id="cd05804">
    <property type="entry name" value="StaR_like"/>
    <property type="match status" value="1"/>
</dbReference>
<keyword evidence="2" id="KW-0802">TPR repeat</keyword>
<evidence type="ECO:0000313" key="6">
    <source>
        <dbReference type="Proteomes" id="UP000605970"/>
    </source>
</evidence>
<dbReference type="AlphaFoldDB" id="A0A8S9ZLL0"/>
<feature type="region of interest" description="Disordered" evidence="3">
    <location>
        <begin position="662"/>
        <end position="688"/>
    </location>
</feature>
<evidence type="ECO:0000256" key="1">
    <source>
        <dbReference type="ARBA" id="ARBA00022737"/>
    </source>
</evidence>
<keyword evidence="4" id="KW-1133">Transmembrane helix</keyword>
<dbReference type="PANTHER" id="PTHR16263">
    <property type="entry name" value="TETRATRICOPEPTIDE REPEAT PROTEIN 38"/>
    <property type="match status" value="1"/>
</dbReference>